<dbReference type="SUPFAM" id="SSF56672">
    <property type="entry name" value="DNA/RNA polymerases"/>
    <property type="match status" value="1"/>
</dbReference>
<gene>
    <name evidence="3" type="ORF">E5676_scaffold49G00690</name>
</gene>
<dbReference type="Pfam" id="PF08284">
    <property type="entry name" value="RVP_2"/>
    <property type="match status" value="1"/>
</dbReference>
<keyword evidence="1" id="KW-0175">Coiled coil</keyword>
<evidence type="ECO:0000313" key="3">
    <source>
        <dbReference type="EMBL" id="TYK01280.1"/>
    </source>
</evidence>
<dbReference type="Gene3D" id="2.40.70.10">
    <property type="entry name" value="Acid Proteases"/>
    <property type="match status" value="1"/>
</dbReference>
<comment type="caution">
    <text evidence="3">The sequence shown here is derived from an EMBL/GenBank/DDBJ whole genome shotgun (WGS) entry which is preliminary data.</text>
</comment>
<sequence>MAQKEWEDRLDMNEKEIRELKEMMLSLFKSMENLSEEIKESNRAKLREESCASEGSRLKGKGNVGETDMTLGFAEGSSNKSKYKKLEMPVFNGENPESWIYRAEHYFEINKLADEEKVKVAVVSFGSDALNRFRWSNNRKKMMSWEDLKRRMFEHFKAPGEAPLPEMSESVLIDAFIIGLETNLQAEVISHHPVTLEDCMREAQMAESQVKCLSDSEFRARLDKGLCFHCNDKYSLGHRCKGKTNRELMVFITNAEEELENEKEKEEVETEEVEFETLEVKRKTEISLRTILGFTSKGTMKLRGTIKGRKVIILIDSGATHNFIHQGIIQELALSLHGKTKFGVTIGDGTTLEGKGICKKIEVKLPKLTIVEDFLVIELGRIDLVLGMQWLSITRFMGIHWPSMMMVFMAGTTHVVLKGDPSLTKAECSLITIFKTWEEEDHGFLLEFQGVEIKVDTEDESEKEEEGEESKLPMIRNLLTRYRSIFETPKGLPPKRTVDHRIVTLDGQKPINVRPYKYGYIQKEEIEKLVSEMLQAGIIRPSRSPYSSLMLLVKKRNLGWRFCIDYRKLNQHHPWLLGDSWNKSDRDRRPDNLSLGEDMDGGL</sequence>
<name>A0A5D3BQE6_CUCMM</name>
<dbReference type="InterPro" id="IPR032567">
    <property type="entry name" value="RTL1-rel"/>
</dbReference>
<protein>
    <submittedName>
        <fullName evidence="3">Retrotransposon protein</fullName>
    </submittedName>
</protein>
<dbReference type="AlphaFoldDB" id="A0A5D3BQE6"/>
<organism evidence="3 4">
    <name type="scientific">Cucumis melo var. makuwa</name>
    <name type="common">Oriental melon</name>
    <dbReference type="NCBI Taxonomy" id="1194695"/>
    <lineage>
        <taxon>Eukaryota</taxon>
        <taxon>Viridiplantae</taxon>
        <taxon>Streptophyta</taxon>
        <taxon>Embryophyta</taxon>
        <taxon>Tracheophyta</taxon>
        <taxon>Spermatophyta</taxon>
        <taxon>Magnoliopsida</taxon>
        <taxon>eudicotyledons</taxon>
        <taxon>Gunneridae</taxon>
        <taxon>Pentapetalae</taxon>
        <taxon>rosids</taxon>
        <taxon>fabids</taxon>
        <taxon>Cucurbitales</taxon>
        <taxon>Cucurbitaceae</taxon>
        <taxon>Benincaseae</taxon>
        <taxon>Cucumis</taxon>
    </lineage>
</organism>
<reference evidence="3 4" key="1">
    <citation type="submission" date="2019-08" db="EMBL/GenBank/DDBJ databases">
        <title>Draft genome sequences of two oriental melons (Cucumis melo L. var makuwa).</title>
        <authorList>
            <person name="Kwon S.-Y."/>
        </authorList>
    </citation>
    <scope>NUCLEOTIDE SEQUENCE [LARGE SCALE GENOMIC DNA]</scope>
    <source>
        <strain evidence="4">cv. Chang Bougi</strain>
        <tissue evidence="3">Leaf</tissue>
    </source>
</reference>
<dbReference type="Proteomes" id="UP000321947">
    <property type="component" value="Unassembled WGS sequence"/>
</dbReference>
<dbReference type="InterPro" id="IPR043502">
    <property type="entry name" value="DNA/RNA_pol_sf"/>
</dbReference>
<dbReference type="PANTHER" id="PTHR15503">
    <property type="entry name" value="LDOC1 RELATED"/>
    <property type="match status" value="1"/>
</dbReference>
<evidence type="ECO:0000256" key="2">
    <source>
        <dbReference type="SAM" id="MobiDB-lite"/>
    </source>
</evidence>
<feature type="coiled-coil region" evidence="1">
    <location>
        <begin position="3"/>
        <end position="37"/>
    </location>
</feature>
<dbReference type="PANTHER" id="PTHR15503:SF22">
    <property type="entry name" value="TRANSPOSON TY3-I GAG POLYPROTEIN"/>
    <property type="match status" value="1"/>
</dbReference>
<proteinExistence type="predicted"/>
<dbReference type="SUPFAM" id="SSF50630">
    <property type="entry name" value="Acid proteases"/>
    <property type="match status" value="1"/>
</dbReference>
<feature type="region of interest" description="Disordered" evidence="2">
    <location>
        <begin position="45"/>
        <end position="64"/>
    </location>
</feature>
<dbReference type="Gene3D" id="3.10.10.10">
    <property type="entry name" value="HIV Type 1 Reverse Transcriptase, subunit A, domain 1"/>
    <property type="match status" value="1"/>
</dbReference>
<dbReference type="CDD" id="cd00303">
    <property type="entry name" value="retropepsin_like"/>
    <property type="match status" value="1"/>
</dbReference>
<evidence type="ECO:0000256" key="1">
    <source>
        <dbReference type="SAM" id="Coils"/>
    </source>
</evidence>
<feature type="coiled-coil region" evidence="1">
    <location>
        <begin position="245"/>
        <end position="281"/>
    </location>
</feature>
<dbReference type="EMBL" id="SSTD01016279">
    <property type="protein sequence ID" value="TYK01280.1"/>
    <property type="molecule type" value="Genomic_DNA"/>
</dbReference>
<accession>A0A5D3BQE6</accession>
<dbReference type="InterPro" id="IPR021109">
    <property type="entry name" value="Peptidase_aspartic_dom_sf"/>
</dbReference>
<evidence type="ECO:0000313" key="4">
    <source>
        <dbReference type="Proteomes" id="UP000321947"/>
    </source>
</evidence>